<feature type="region of interest" description="Disordered" evidence="1">
    <location>
        <begin position="1"/>
        <end position="35"/>
    </location>
</feature>
<gene>
    <name evidence="2" type="ORF">CCOS01_09590</name>
</gene>
<keyword evidence="3" id="KW-1185">Reference proteome</keyword>
<evidence type="ECO:0000313" key="3">
    <source>
        <dbReference type="Proteomes" id="UP001240678"/>
    </source>
</evidence>
<name>A0AAJ0DZX2_9PEZI</name>
<dbReference type="Gene3D" id="1.20.5.170">
    <property type="match status" value="1"/>
</dbReference>
<feature type="region of interest" description="Disordered" evidence="1">
    <location>
        <begin position="118"/>
        <end position="175"/>
    </location>
</feature>
<dbReference type="AlphaFoldDB" id="A0AAJ0DZX2"/>
<dbReference type="EMBL" id="MOOE01000009">
    <property type="protein sequence ID" value="KAK1524503.1"/>
    <property type="molecule type" value="Genomic_DNA"/>
</dbReference>
<accession>A0AAJ0DZX2</accession>
<protein>
    <recommendedName>
        <fullName evidence="4">BZIP domain-containing protein</fullName>
    </recommendedName>
</protein>
<sequence length="427" mass="47391">MSPEALPSEQSSDHVSRSPSPNQALQTRRERNREAQKVFRKRKQAAEEIQATRLQHLETTVAKMSTAVVELVDWMLDIEALKQEVGVLTRIQEMVAHVLALADDAVALEDELPKRRKRKLREAKRTSIQSLDPKDHAGTGIEEENPCAIDNTSHVASSPQANPPAPDPPTLTPDDQILSHLTSLACRPTSASLPPSLGTFHCGSTTTLCPDSFSFRLTHTCFTLGYLVLSKSLDSPLPHGEEPRIFSSTLRYRNRDDIITKMRWLVGPGQHELQQAAELPMGGRWYGDEFSSEDLSPENLDLFEKTALADARQTRFLSVAGLERQLIALGARVVDKETLELRMSGPLKLTSDAGKKRSLASESWSFVDYFPQTLQTRSKNTFTVQLNITLLIANLSRCAVCLMKGPGFPRDKLNRAIEDSVVMVNSG</sequence>
<dbReference type="Proteomes" id="UP001240678">
    <property type="component" value="Unassembled WGS sequence"/>
</dbReference>
<evidence type="ECO:0000313" key="2">
    <source>
        <dbReference type="EMBL" id="KAK1524503.1"/>
    </source>
</evidence>
<dbReference type="GeneID" id="85341295"/>
<feature type="compositionally biased region" description="Polar residues" evidence="1">
    <location>
        <begin position="17"/>
        <end position="26"/>
    </location>
</feature>
<evidence type="ECO:0008006" key="4">
    <source>
        <dbReference type="Google" id="ProtNLM"/>
    </source>
</evidence>
<reference evidence="2 3" key="1">
    <citation type="submission" date="2016-10" db="EMBL/GenBank/DDBJ databases">
        <title>The genome sequence of Colletotrichum fioriniae PJ7.</title>
        <authorList>
            <person name="Baroncelli R."/>
        </authorList>
    </citation>
    <scope>NUCLEOTIDE SEQUENCE [LARGE SCALE GENOMIC DNA]</scope>
    <source>
        <strain evidence="2 3">IMI 309622</strain>
    </source>
</reference>
<dbReference type="CDD" id="cd14686">
    <property type="entry name" value="bZIP"/>
    <property type="match status" value="1"/>
</dbReference>
<dbReference type="RefSeq" id="XP_060312448.1">
    <property type="nucleotide sequence ID" value="XM_060457748.1"/>
</dbReference>
<feature type="compositionally biased region" description="Pro residues" evidence="1">
    <location>
        <begin position="161"/>
        <end position="171"/>
    </location>
</feature>
<evidence type="ECO:0000256" key="1">
    <source>
        <dbReference type="SAM" id="MobiDB-lite"/>
    </source>
</evidence>
<organism evidence="2 3">
    <name type="scientific">Colletotrichum costaricense</name>
    <dbReference type="NCBI Taxonomy" id="1209916"/>
    <lineage>
        <taxon>Eukaryota</taxon>
        <taxon>Fungi</taxon>
        <taxon>Dikarya</taxon>
        <taxon>Ascomycota</taxon>
        <taxon>Pezizomycotina</taxon>
        <taxon>Sordariomycetes</taxon>
        <taxon>Hypocreomycetidae</taxon>
        <taxon>Glomerellales</taxon>
        <taxon>Glomerellaceae</taxon>
        <taxon>Colletotrichum</taxon>
        <taxon>Colletotrichum acutatum species complex</taxon>
    </lineage>
</organism>
<dbReference type="PANTHER" id="PTHR40618:SF1">
    <property type="entry name" value="B-ZIP TRANSCRIPTION FACTOR (EUROFUNG)"/>
    <property type="match status" value="1"/>
</dbReference>
<comment type="caution">
    <text evidence="2">The sequence shown here is derived from an EMBL/GenBank/DDBJ whole genome shotgun (WGS) entry which is preliminary data.</text>
</comment>
<proteinExistence type="predicted"/>
<dbReference type="PANTHER" id="PTHR40618">
    <property type="entry name" value="B-ZIP TRANSCRIPTION FACTOR (EUROFUNG)-RELATED"/>
    <property type="match status" value="1"/>
</dbReference>